<feature type="chain" id="PRO_5030029288" description="DUF3106 domain-containing protein" evidence="2">
    <location>
        <begin position="23"/>
        <end position="247"/>
    </location>
</feature>
<dbReference type="EMBL" id="FOAJ01000014">
    <property type="protein sequence ID" value="SEL81121.1"/>
    <property type="molecule type" value="Genomic_DNA"/>
</dbReference>
<dbReference type="Pfam" id="PF11304">
    <property type="entry name" value="DUF3106"/>
    <property type="match status" value="1"/>
</dbReference>
<accession>A0A1H7T899</accession>
<feature type="region of interest" description="Disordered" evidence="1">
    <location>
        <begin position="163"/>
        <end position="247"/>
    </location>
</feature>
<evidence type="ECO:0000256" key="1">
    <source>
        <dbReference type="SAM" id="MobiDB-lite"/>
    </source>
</evidence>
<name>A0A1H7T899_9BURK</name>
<dbReference type="OrthoDB" id="9796567at2"/>
<dbReference type="STRING" id="416943.SAMN05445871_2697"/>
<feature type="compositionally biased region" description="Basic and acidic residues" evidence="1">
    <location>
        <begin position="186"/>
        <end position="202"/>
    </location>
</feature>
<feature type="compositionally biased region" description="Low complexity" evidence="1">
    <location>
        <begin position="206"/>
        <end position="228"/>
    </location>
</feature>
<proteinExistence type="predicted"/>
<sequence length="247" mass="26846">MSYKRGLAVVIGCVVAAAVSLAATWPRFHPAAPAGAIVSAGIPAKAPPGPSIVADFGPLPNRDNPLSWARLTDSQRAALAPFATEWDQFSDQRRRKWLRIASRYPKMSADAQKRLHERMTEWVLMTPEQRRVARENYQVSKDLPAQARKKAWTAYQQLSDEQKARLAASERRRRPTVVSVPPTGKSEMRDIDRLVNERERAAAQHAPGGASTPNAAASTPATGSVAPATPAPVTPILLPDSPTYKGS</sequence>
<evidence type="ECO:0000313" key="4">
    <source>
        <dbReference type="Proteomes" id="UP000199120"/>
    </source>
</evidence>
<dbReference type="Proteomes" id="UP000199120">
    <property type="component" value="Unassembled WGS sequence"/>
</dbReference>
<evidence type="ECO:0000256" key="2">
    <source>
        <dbReference type="SAM" id="SignalP"/>
    </source>
</evidence>
<reference evidence="4" key="1">
    <citation type="submission" date="2016-10" db="EMBL/GenBank/DDBJ databases">
        <authorList>
            <person name="Varghese N."/>
            <person name="Submissions S."/>
        </authorList>
    </citation>
    <scope>NUCLEOTIDE SEQUENCE [LARGE SCALE GENOMIC DNA]</scope>
    <source>
        <strain evidence="4">LMG 26416</strain>
    </source>
</reference>
<gene>
    <name evidence="3" type="ORF">SAMN05192542_11484</name>
</gene>
<keyword evidence="2" id="KW-0732">Signal</keyword>
<keyword evidence="4" id="KW-1185">Reference proteome</keyword>
<protein>
    <recommendedName>
        <fullName evidence="5">DUF3106 domain-containing protein</fullName>
    </recommendedName>
</protein>
<dbReference type="AlphaFoldDB" id="A0A1H7T899"/>
<dbReference type="InterPro" id="IPR021455">
    <property type="entry name" value="DUF3106"/>
</dbReference>
<organism evidence="3 4">
    <name type="scientific">Paraburkholderia caballeronis</name>
    <dbReference type="NCBI Taxonomy" id="416943"/>
    <lineage>
        <taxon>Bacteria</taxon>
        <taxon>Pseudomonadati</taxon>
        <taxon>Pseudomonadota</taxon>
        <taxon>Betaproteobacteria</taxon>
        <taxon>Burkholderiales</taxon>
        <taxon>Burkholderiaceae</taxon>
        <taxon>Paraburkholderia</taxon>
    </lineage>
</organism>
<feature type="signal peptide" evidence="2">
    <location>
        <begin position="1"/>
        <end position="22"/>
    </location>
</feature>
<evidence type="ECO:0008006" key="5">
    <source>
        <dbReference type="Google" id="ProtNLM"/>
    </source>
</evidence>
<evidence type="ECO:0000313" key="3">
    <source>
        <dbReference type="EMBL" id="SEL81121.1"/>
    </source>
</evidence>
<dbReference type="RefSeq" id="WP_090545583.1">
    <property type="nucleotide sequence ID" value="NZ_FNSR01000001.1"/>
</dbReference>